<dbReference type="InterPro" id="IPR000953">
    <property type="entry name" value="Chromo/chromo_shadow_dom"/>
</dbReference>
<keyword evidence="3" id="KW-0832">Ubl conjugation</keyword>
<name>A0A7M5WZ39_9CNID</name>
<dbReference type="Pfam" id="PF08169">
    <property type="entry name" value="RBB1NT"/>
    <property type="match status" value="1"/>
</dbReference>
<feature type="compositionally biased region" description="Low complexity" evidence="9">
    <location>
        <begin position="674"/>
        <end position="733"/>
    </location>
</feature>
<dbReference type="InterPro" id="IPR012603">
    <property type="entry name" value="ARID4A/B_PWWP"/>
</dbReference>
<dbReference type="SMART" id="SM01014">
    <property type="entry name" value="ARID"/>
    <property type="match status" value="1"/>
</dbReference>
<feature type="region of interest" description="Disordered" evidence="9">
    <location>
        <begin position="499"/>
        <end position="521"/>
    </location>
</feature>
<evidence type="ECO:0000256" key="8">
    <source>
        <dbReference type="ARBA" id="ARBA00023242"/>
    </source>
</evidence>
<dbReference type="Proteomes" id="UP000594262">
    <property type="component" value="Unplaced"/>
</dbReference>
<dbReference type="SMART" id="SM00298">
    <property type="entry name" value="CHROMO"/>
    <property type="match status" value="1"/>
</dbReference>
<dbReference type="SUPFAM" id="SSF63748">
    <property type="entry name" value="Tudor/PWWP/MBT"/>
    <property type="match status" value="1"/>
</dbReference>
<dbReference type="SMART" id="SM00501">
    <property type="entry name" value="BRIGHT"/>
    <property type="match status" value="1"/>
</dbReference>
<organism evidence="11 12">
    <name type="scientific">Clytia hemisphaerica</name>
    <dbReference type="NCBI Taxonomy" id="252671"/>
    <lineage>
        <taxon>Eukaryota</taxon>
        <taxon>Metazoa</taxon>
        <taxon>Cnidaria</taxon>
        <taxon>Hydrozoa</taxon>
        <taxon>Hydroidolina</taxon>
        <taxon>Leptothecata</taxon>
        <taxon>Obeliida</taxon>
        <taxon>Clytiidae</taxon>
        <taxon>Clytia</taxon>
    </lineage>
</organism>
<dbReference type="PROSITE" id="PS51011">
    <property type="entry name" value="ARID"/>
    <property type="match status" value="1"/>
</dbReference>
<dbReference type="GO" id="GO:0005634">
    <property type="term" value="C:nucleus"/>
    <property type="evidence" value="ECO:0007669"/>
    <property type="project" value="TreeGrafter"/>
</dbReference>
<sequence length="1393" mass="153580">MASDVPAFLEVGTPVSAKFKGAFCEATIKSVKKLVKFKVQYKDGTGSSVVQDDTIEGEYKLGSLVLVKQDDGEKKPATIQKMNDHSYYTVVFDDGDERTLKRTNVVVMGERHFLEHENLDNLPLTDPENFLSPVVLSSEKRRKRRRSAANLEEEDSDSDNKRELHKEFLGKVVCIEVGDRKRSWFPALGVKHHGSHSESQVFVQSFKDGKRTLVNRDDVKEFSKTRDPLQSFLKGESRPDPVLKSAVEKAVAYKDMGELPKGWNILDTIDEKEESSDEDLPSTPVLSAEDKSFHETLYSFLSKQGTNISKPPFVNNQGVNLHKFYKLVQEEYGGMDDITNQQWRSIYKQLGLRNIHTTASFNMKNLYKKYLQPWEENEKTRSSPRLQEQNNAKRKRKSGTAAALKDEADRLSTKSESDSEPERRRSTRGATRAATMEKTPELAANERKRRSNVTTPLESSSLSDVDKEDSKESIKKEKEETKKFDSKLSELEDVDVINSPQSSITSDGTTENNASVEGDEHETVDEKKFGKYKMGCKISVRYGNGKNQRTYTAKILDMEKDDRGDVLYYVHYNGWNHRHDEWIREEVIFDVVGPSTSKRKNPNPPTSLSKITKDPPHRFKAKLESESKTSSSSSSNTTSTPSVSTTATVTSTSATTLGKTPTEKDSSPKDKSPKTTAPAIATSSTTAVQSTTTSTTSSSRSPVSSSPKTSPLVSTTQTTTITVTTKKVTSSQIQTPVPVTSPKAESETPSKDSKESPSQLSKQSPASAKQAPASAKQTPVSAKQTPVSSKQTPASTKQTPVSAKQTASTKQTPTPKSQAITPATKQTPILSKQTPTQNKQQTPAQVNKATPVSSKPPLASKLISLSGKQPSPATNKESPTTSKTLSVLSSKASLESKSTAIVNKLTTSSAPLKLSSLQTKQTPLSSKPLKIPPSEPLTIKCGKGYGANQQEKLPSPLKSPAIPPDAVFLSEPSQHAKGAHHKHAHHRPKPVNDVLFIPDIKPSPVKPRLTRNSMQDTFLLNALEQSIGGQTSTVSQDVAMKSEPPVLSRRRSNRQNPSPKSNEQHTDSDISSKEESKESAGVEKDVPEKRISRADRKNAELDSAAAGLLSLDSKDTLMSMSKDEKVKNWIEDSKNVLSTVTGKTEEVDEEEIKSEQTSKAAETSSVASTAVTAATPHEEKTWRRGRRPKSKRANNESKKKKEESDSDTEMKSEGDEQTNPATGQIENNNVITEKDRTSETVDALSAFCSIVENAQKLQSHPSVESTASTLESAGDTSPTKDHPGVSGHHLTEKKKRSHKRKRTQSTTEGGTGDDALKSPKEKREKQMSPPLEYNSDFVSDLADVLSEKSSVDRIAIMQSRLNQMRKLYCKLRQEVASIDRRKRRKLRKQNAKS</sequence>
<evidence type="ECO:0000256" key="5">
    <source>
        <dbReference type="ARBA" id="ARBA00023015"/>
    </source>
</evidence>
<evidence type="ECO:0000313" key="12">
    <source>
        <dbReference type="Proteomes" id="UP000594262"/>
    </source>
</evidence>
<feature type="compositionally biased region" description="Basic residues" evidence="9">
    <location>
        <begin position="1183"/>
        <end position="1192"/>
    </location>
</feature>
<feature type="domain" description="ARID" evidence="10">
    <location>
        <begin position="287"/>
        <end position="379"/>
    </location>
</feature>
<dbReference type="SUPFAM" id="SSF46774">
    <property type="entry name" value="ARID-like"/>
    <property type="match status" value="1"/>
</dbReference>
<keyword evidence="7" id="KW-0804">Transcription</keyword>
<keyword evidence="12" id="KW-1185">Reference proteome</keyword>
<evidence type="ECO:0000256" key="7">
    <source>
        <dbReference type="ARBA" id="ARBA00023163"/>
    </source>
</evidence>
<feature type="compositionally biased region" description="Basic and acidic residues" evidence="9">
    <location>
        <begin position="611"/>
        <end position="627"/>
    </location>
</feature>
<feature type="compositionally biased region" description="Polar residues" evidence="9">
    <location>
        <begin position="499"/>
        <end position="515"/>
    </location>
</feature>
<dbReference type="GO" id="GO:0006357">
    <property type="term" value="P:regulation of transcription by RNA polymerase II"/>
    <property type="evidence" value="ECO:0007669"/>
    <property type="project" value="TreeGrafter"/>
</dbReference>
<feature type="compositionally biased region" description="Low complexity" evidence="9">
    <location>
        <begin position="1101"/>
        <end position="1111"/>
    </location>
</feature>
<evidence type="ECO:0000259" key="10">
    <source>
        <dbReference type="PROSITE" id="PS51011"/>
    </source>
</evidence>
<evidence type="ECO:0000256" key="1">
    <source>
        <dbReference type="ARBA" id="ARBA00022499"/>
    </source>
</evidence>
<dbReference type="OrthoDB" id="5986491at2759"/>
<evidence type="ECO:0000256" key="4">
    <source>
        <dbReference type="ARBA" id="ARBA00022853"/>
    </source>
</evidence>
<dbReference type="InterPro" id="IPR001606">
    <property type="entry name" value="ARID_dom"/>
</dbReference>
<dbReference type="PANTHER" id="PTHR13964:SF27">
    <property type="entry name" value="HAT-TRICK, ISOFORM D"/>
    <property type="match status" value="1"/>
</dbReference>
<dbReference type="GO" id="GO:0006325">
    <property type="term" value="P:chromatin organization"/>
    <property type="evidence" value="ECO:0007669"/>
    <property type="project" value="UniProtKB-KW"/>
</dbReference>
<feature type="compositionally biased region" description="Polar residues" evidence="9">
    <location>
        <begin position="866"/>
        <end position="877"/>
    </location>
</feature>
<feature type="compositionally biased region" description="Low complexity" evidence="9">
    <location>
        <begin position="878"/>
        <end position="893"/>
    </location>
</feature>
<dbReference type="GO" id="GO:0000976">
    <property type="term" value="F:transcription cis-regulatory region binding"/>
    <property type="evidence" value="ECO:0007669"/>
    <property type="project" value="TreeGrafter"/>
</dbReference>
<dbReference type="Gene3D" id="2.30.30.140">
    <property type="match status" value="3"/>
</dbReference>
<dbReference type="CDD" id="cd20390">
    <property type="entry name" value="Tudor_ARID4_rpt2"/>
    <property type="match status" value="1"/>
</dbReference>
<feature type="compositionally biased region" description="Basic and acidic residues" evidence="9">
    <location>
        <begin position="464"/>
        <end position="484"/>
    </location>
</feature>
<dbReference type="InterPro" id="IPR016197">
    <property type="entry name" value="Chromo-like_dom_sf"/>
</dbReference>
<feature type="compositionally biased region" description="Basic and acidic residues" evidence="9">
    <location>
        <begin position="404"/>
        <end position="424"/>
    </location>
</feature>
<dbReference type="SUPFAM" id="SSF54160">
    <property type="entry name" value="Chromo domain-like"/>
    <property type="match status" value="1"/>
</dbReference>
<feature type="compositionally biased region" description="Basic and acidic residues" evidence="9">
    <location>
        <begin position="661"/>
        <end position="673"/>
    </location>
</feature>
<keyword evidence="5" id="KW-0805">Transcription regulation</keyword>
<feature type="compositionally biased region" description="Basic residues" evidence="9">
    <location>
        <begin position="1291"/>
        <end position="1303"/>
    </location>
</feature>
<feature type="compositionally biased region" description="Polar residues" evidence="9">
    <location>
        <begin position="778"/>
        <end position="831"/>
    </location>
</feature>
<proteinExistence type="predicted"/>
<dbReference type="RefSeq" id="XP_066923848.1">
    <property type="nucleotide sequence ID" value="XM_067067747.1"/>
</dbReference>
<dbReference type="InterPro" id="IPR002999">
    <property type="entry name" value="Tudor"/>
</dbReference>
<feature type="region of interest" description="Disordered" evidence="9">
    <location>
        <begin position="1256"/>
        <end position="1334"/>
    </location>
</feature>
<feature type="region of interest" description="Disordered" evidence="9">
    <location>
        <begin position="142"/>
        <end position="161"/>
    </location>
</feature>
<dbReference type="CDD" id="cd20389">
    <property type="entry name" value="Tudor_ARID4_rpt1"/>
    <property type="match status" value="1"/>
</dbReference>
<feature type="compositionally biased region" description="Basic and acidic residues" evidence="9">
    <location>
        <begin position="1121"/>
        <end position="1134"/>
    </location>
</feature>
<keyword evidence="2" id="KW-0597">Phosphoprotein</keyword>
<feature type="compositionally biased region" description="Basic and acidic residues" evidence="9">
    <location>
        <begin position="1193"/>
        <end position="1214"/>
    </location>
</feature>
<feature type="region of interest" description="Disordered" evidence="9">
    <location>
        <begin position="594"/>
        <end position="893"/>
    </location>
</feature>
<evidence type="ECO:0000313" key="11">
    <source>
        <dbReference type="EnsemblMetazoa" id="CLYHEMP015218.1"/>
    </source>
</evidence>
<reference evidence="11" key="1">
    <citation type="submission" date="2021-01" db="UniProtKB">
        <authorList>
            <consortium name="EnsemblMetazoa"/>
        </authorList>
    </citation>
    <scope>IDENTIFICATION</scope>
</reference>
<keyword evidence="8" id="KW-0539">Nucleus</keyword>
<feature type="compositionally biased region" description="Low complexity" evidence="9">
    <location>
        <begin position="1157"/>
        <end position="1175"/>
    </location>
</feature>
<keyword evidence="4" id="KW-0156">Chromatin regulator</keyword>
<feature type="compositionally biased region" description="Low complexity" evidence="9">
    <location>
        <begin position="628"/>
        <end position="660"/>
    </location>
</feature>
<feature type="region of interest" description="Disordered" evidence="9">
    <location>
        <begin position="375"/>
        <end position="484"/>
    </location>
</feature>
<dbReference type="InterPro" id="IPR051232">
    <property type="entry name" value="ARID/SWI1_ChromRemod"/>
</dbReference>
<feature type="compositionally biased region" description="Polar residues" evidence="9">
    <location>
        <begin position="1217"/>
        <end position="1231"/>
    </location>
</feature>
<feature type="compositionally biased region" description="Basic and acidic residues" evidence="9">
    <location>
        <begin position="1314"/>
        <end position="1326"/>
    </location>
</feature>
<feature type="compositionally biased region" description="Polar residues" evidence="9">
    <location>
        <begin position="1256"/>
        <end position="1277"/>
    </location>
</feature>
<feature type="compositionally biased region" description="Low complexity" evidence="9">
    <location>
        <begin position="756"/>
        <end position="777"/>
    </location>
</feature>
<feature type="compositionally biased region" description="Basic and acidic residues" evidence="9">
    <location>
        <begin position="1062"/>
        <end position="1100"/>
    </location>
</feature>
<feature type="region of interest" description="Disordered" evidence="9">
    <location>
        <begin position="1029"/>
        <end position="1240"/>
    </location>
</feature>
<dbReference type="Gene3D" id="1.10.150.60">
    <property type="entry name" value="ARID DNA-binding domain"/>
    <property type="match status" value="1"/>
</dbReference>
<dbReference type="Pfam" id="PF11717">
    <property type="entry name" value="Tudor-knot"/>
    <property type="match status" value="1"/>
</dbReference>
<keyword evidence="6" id="KW-0238">DNA-binding</keyword>
<dbReference type="PANTHER" id="PTHR13964">
    <property type="entry name" value="RBP-RELATED"/>
    <property type="match status" value="1"/>
</dbReference>
<evidence type="ECO:0000256" key="2">
    <source>
        <dbReference type="ARBA" id="ARBA00022553"/>
    </source>
</evidence>
<evidence type="ECO:0000256" key="3">
    <source>
        <dbReference type="ARBA" id="ARBA00022843"/>
    </source>
</evidence>
<evidence type="ECO:0000256" key="6">
    <source>
        <dbReference type="ARBA" id="ARBA00023125"/>
    </source>
</evidence>
<dbReference type="GeneID" id="136811133"/>
<dbReference type="Pfam" id="PF01388">
    <property type="entry name" value="ARID"/>
    <property type="match status" value="1"/>
</dbReference>
<feature type="region of interest" description="Disordered" evidence="9">
    <location>
        <begin position="917"/>
        <end position="1012"/>
    </location>
</feature>
<accession>A0A7M5WZ39</accession>
<feature type="compositionally biased region" description="Basic and acidic residues" evidence="9">
    <location>
        <begin position="744"/>
        <end position="755"/>
    </location>
</feature>
<dbReference type="InterPro" id="IPR025995">
    <property type="entry name" value="Tudor-knot"/>
</dbReference>
<dbReference type="InterPro" id="IPR036431">
    <property type="entry name" value="ARID_dom_sf"/>
</dbReference>
<dbReference type="SMART" id="SM00333">
    <property type="entry name" value="TUDOR"/>
    <property type="match status" value="1"/>
</dbReference>
<keyword evidence="1" id="KW-1017">Isopeptide bond</keyword>
<feature type="compositionally biased region" description="Low complexity" evidence="9">
    <location>
        <begin position="832"/>
        <end position="845"/>
    </location>
</feature>
<dbReference type="EnsemblMetazoa" id="CLYHEMT015218.1">
    <property type="protein sequence ID" value="CLYHEMP015218.1"/>
    <property type="gene ID" value="CLYHEMG015218"/>
</dbReference>
<feature type="compositionally biased region" description="Basic residues" evidence="9">
    <location>
        <begin position="977"/>
        <end position="989"/>
    </location>
</feature>
<evidence type="ECO:0000256" key="9">
    <source>
        <dbReference type="SAM" id="MobiDB-lite"/>
    </source>
</evidence>
<protein>
    <recommendedName>
        <fullName evidence="10">ARID domain-containing protein</fullName>
    </recommendedName>
</protein>